<dbReference type="EMBL" id="JAHZUY010000001">
    <property type="protein sequence ID" value="MBW8267964.1"/>
    <property type="molecule type" value="Genomic_DNA"/>
</dbReference>
<protein>
    <submittedName>
        <fullName evidence="6">ABC transporter substrate-binding protein</fullName>
    </submittedName>
</protein>
<dbReference type="InterPro" id="IPR028082">
    <property type="entry name" value="Peripla_BP_I"/>
</dbReference>
<evidence type="ECO:0000256" key="3">
    <source>
        <dbReference type="ARBA" id="ARBA00022970"/>
    </source>
</evidence>
<dbReference type="CDD" id="cd06332">
    <property type="entry name" value="PBP1_aromatic_compounds-like"/>
    <property type="match status" value="1"/>
</dbReference>
<comment type="caution">
    <text evidence="6">The sequence shown here is derived from an EMBL/GenBank/DDBJ whole genome shotgun (WGS) entry which is preliminary data.</text>
</comment>
<dbReference type="InterPro" id="IPR051010">
    <property type="entry name" value="BCAA_transport"/>
</dbReference>
<dbReference type="Gene3D" id="3.40.50.2300">
    <property type="match status" value="2"/>
</dbReference>
<evidence type="ECO:0000256" key="4">
    <source>
        <dbReference type="SAM" id="SignalP"/>
    </source>
</evidence>
<reference evidence="6 7" key="1">
    <citation type="submission" date="2021-08" db="EMBL/GenBank/DDBJ databases">
        <title>Caldovatus sediminis gen. nov., sp. nov., a moderately thermophilic bacterium isolated from a hot spring.</title>
        <authorList>
            <person name="Hu C.-J."/>
            <person name="Li W.-J."/>
            <person name="Xian W.-D."/>
        </authorList>
    </citation>
    <scope>NUCLEOTIDE SEQUENCE [LARGE SCALE GENOMIC DNA]</scope>
    <source>
        <strain evidence="6 7">SYSU G05006</strain>
    </source>
</reference>
<feature type="signal peptide" evidence="4">
    <location>
        <begin position="1"/>
        <end position="24"/>
    </location>
</feature>
<keyword evidence="3" id="KW-0029">Amino-acid transport</keyword>
<dbReference type="PANTHER" id="PTHR30483:SF6">
    <property type="entry name" value="PERIPLASMIC BINDING PROTEIN OF ABC TRANSPORTER FOR NATURAL AMINO ACIDS"/>
    <property type="match status" value="1"/>
</dbReference>
<dbReference type="InterPro" id="IPR006311">
    <property type="entry name" value="TAT_signal"/>
</dbReference>
<organism evidence="6 7">
    <name type="scientific">Caldovatus aquaticus</name>
    <dbReference type="NCBI Taxonomy" id="2865671"/>
    <lineage>
        <taxon>Bacteria</taxon>
        <taxon>Pseudomonadati</taxon>
        <taxon>Pseudomonadota</taxon>
        <taxon>Alphaproteobacteria</taxon>
        <taxon>Acetobacterales</taxon>
        <taxon>Roseomonadaceae</taxon>
        <taxon>Caldovatus</taxon>
    </lineage>
</organism>
<dbReference type="InterPro" id="IPR028081">
    <property type="entry name" value="Leu-bd"/>
</dbReference>
<feature type="domain" description="Leucine-binding protein" evidence="5">
    <location>
        <begin position="28"/>
        <end position="369"/>
    </location>
</feature>
<dbReference type="SUPFAM" id="SSF53822">
    <property type="entry name" value="Periplasmic binding protein-like I"/>
    <property type="match status" value="1"/>
</dbReference>
<keyword evidence="7" id="KW-1185">Reference proteome</keyword>
<dbReference type="PANTHER" id="PTHR30483">
    <property type="entry name" value="LEUCINE-SPECIFIC-BINDING PROTEIN"/>
    <property type="match status" value="1"/>
</dbReference>
<evidence type="ECO:0000313" key="6">
    <source>
        <dbReference type="EMBL" id="MBW8267964.1"/>
    </source>
</evidence>
<keyword evidence="3" id="KW-0813">Transport</keyword>
<evidence type="ECO:0000256" key="1">
    <source>
        <dbReference type="ARBA" id="ARBA00010062"/>
    </source>
</evidence>
<dbReference type="RefSeq" id="WP_220115472.1">
    <property type="nucleotide sequence ID" value="NZ_JAHZUY010000001.1"/>
</dbReference>
<sequence>MERRTVLKGLAGAAAALAAPAVHAQPAPIRVGMLTVKTGPLASGGIQMENGLRIFLNDRGMRLAGRPVVLTVSDTGGVPAQARTKTQELVERERCQVLIGPLAAFEALAIDDYIRQAGVPIISSSAAAEDLTQRQPNPWFVRPVGTSAQCMHPFAEYAAKDLGYRRMSTIADDFAYGHEQCAGFQRSFEDNGGRIVQKLWPPLAVPDYGTYISQLKTNADGAFIGFAGSNGFRFVRQFNEYGLKGRLPLLGGMTAVDESILQQMGNDAIGIVSTNWYSAEIDNPANRRFVEQMRREHRQDPGYYSAGAHISGAVLEAALEAVDGRIEDKEAFMRALRTGRVEETVRGPIRFDQYGQSIGNVYIRRVERKDGRLVNSVIKVYPEVSQFWTYDPQEFLRNPVYSRNWPPARHLEN</sequence>
<name>A0ABS7EXL3_9PROT</name>
<accession>A0ABS7EXL3</accession>
<evidence type="ECO:0000259" key="5">
    <source>
        <dbReference type="Pfam" id="PF13458"/>
    </source>
</evidence>
<evidence type="ECO:0000256" key="2">
    <source>
        <dbReference type="ARBA" id="ARBA00022729"/>
    </source>
</evidence>
<gene>
    <name evidence="6" type="ORF">K1J50_00505</name>
</gene>
<comment type="similarity">
    <text evidence="1">Belongs to the leucine-binding protein family.</text>
</comment>
<evidence type="ECO:0000313" key="7">
    <source>
        <dbReference type="Proteomes" id="UP001519924"/>
    </source>
</evidence>
<feature type="chain" id="PRO_5047409335" evidence="4">
    <location>
        <begin position="25"/>
        <end position="413"/>
    </location>
</feature>
<dbReference type="PROSITE" id="PS51318">
    <property type="entry name" value="TAT"/>
    <property type="match status" value="1"/>
</dbReference>
<keyword evidence="2 4" id="KW-0732">Signal</keyword>
<proteinExistence type="inferred from homology"/>
<dbReference type="Pfam" id="PF13458">
    <property type="entry name" value="Peripla_BP_6"/>
    <property type="match status" value="1"/>
</dbReference>
<dbReference type="Proteomes" id="UP001519924">
    <property type="component" value="Unassembled WGS sequence"/>
</dbReference>